<comment type="similarity">
    <text evidence="2">Belongs to the CpsC/CapA family.</text>
</comment>
<evidence type="ECO:0000256" key="15">
    <source>
        <dbReference type="ARBA" id="ARBA00023137"/>
    </source>
</evidence>
<keyword evidence="9 17" id="KW-0812">Transmembrane</keyword>
<evidence type="ECO:0000256" key="4">
    <source>
        <dbReference type="ARBA" id="ARBA00008883"/>
    </source>
</evidence>
<dbReference type="InterPro" id="IPR050445">
    <property type="entry name" value="Bact_polysacc_biosynth/exp"/>
</dbReference>
<evidence type="ECO:0000256" key="3">
    <source>
        <dbReference type="ARBA" id="ARBA00007316"/>
    </source>
</evidence>
<dbReference type="GO" id="GO:0042802">
    <property type="term" value="F:identical protein binding"/>
    <property type="evidence" value="ECO:0007669"/>
    <property type="project" value="UniProtKB-ARBA"/>
</dbReference>
<keyword evidence="6" id="KW-1003">Cell membrane</keyword>
<dbReference type="SUPFAM" id="SSF52540">
    <property type="entry name" value="P-loop containing nucleoside triphosphate hydrolases"/>
    <property type="match status" value="1"/>
</dbReference>
<comment type="catalytic activity">
    <reaction evidence="16">
        <text>L-tyrosyl-[protein] + ATP = O-phospho-L-tyrosyl-[protein] + ADP + H(+)</text>
        <dbReference type="Rhea" id="RHEA:10596"/>
        <dbReference type="Rhea" id="RHEA-COMP:10136"/>
        <dbReference type="Rhea" id="RHEA-COMP:20101"/>
        <dbReference type="ChEBI" id="CHEBI:15378"/>
        <dbReference type="ChEBI" id="CHEBI:30616"/>
        <dbReference type="ChEBI" id="CHEBI:46858"/>
        <dbReference type="ChEBI" id="CHEBI:61978"/>
        <dbReference type="ChEBI" id="CHEBI:456216"/>
        <dbReference type="EC" id="2.7.10.2"/>
    </reaction>
</comment>
<dbReference type="AlphaFoldDB" id="A0A7G9S7A8"/>
<evidence type="ECO:0000313" key="21">
    <source>
        <dbReference type="Proteomes" id="UP000515934"/>
    </source>
</evidence>
<dbReference type="EMBL" id="CP060716">
    <property type="protein sequence ID" value="QNN63733.1"/>
    <property type="molecule type" value="Genomic_DNA"/>
</dbReference>
<evidence type="ECO:0000256" key="8">
    <source>
        <dbReference type="ARBA" id="ARBA00022679"/>
    </source>
</evidence>
<evidence type="ECO:0000256" key="14">
    <source>
        <dbReference type="ARBA" id="ARBA00023136"/>
    </source>
</evidence>
<keyword evidence="11 20" id="KW-0418">Kinase</keyword>
<evidence type="ECO:0000256" key="7">
    <source>
        <dbReference type="ARBA" id="ARBA00022519"/>
    </source>
</evidence>
<dbReference type="Proteomes" id="UP000515934">
    <property type="component" value="Chromosome"/>
</dbReference>
<dbReference type="RefSeq" id="WP_187556190.1">
    <property type="nucleotide sequence ID" value="NZ_CP060716.1"/>
</dbReference>
<comment type="similarity">
    <text evidence="3">Belongs to the CpsD/CapB family.</text>
</comment>
<feature type="transmembrane region" description="Helical" evidence="17">
    <location>
        <begin position="12"/>
        <end position="35"/>
    </location>
</feature>
<dbReference type="KEGG" id="ldn:H9L06_05480"/>
<organism evidence="20 21">
    <name type="scientific">Leucobacter denitrificans</name>
    <dbReference type="NCBI Taxonomy" id="683042"/>
    <lineage>
        <taxon>Bacteria</taxon>
        <taxon>Bacillati</taxon>
        <taxon>Actinomycetota</taxon>
        <taxon>Actinomycetes</taxon>
        <taxon>Micrococcales</taxon>
        <taxon>Microbacteriaceae</taxon>
        <taxon>Leucobacter</taxon>
    </lineage>
</organism>
<gene>
    <name evidence="20" type="ORF">H9L06_05480</name>
</gene>
<evidence type="ECO:0000259" key="19">
    <source>
        <dbReference type="Pfam" id="PF13614"/>
    </source>
</evidence>
<keyword evidence="10" id="KW-0547">Nucleotide-binding</keyword>
<evidence type="ECO:0000256" key="9">
    <source>
        <dbReference type="ARBA" id="ARBA00022692"/>
    </source>
</evidence>
<evidence type="ECO:0000256" key="6">
    <source>
        <dbReference type="ARBA" id="ARBA00022475"/>
    </source>
</evidence>
<sequence>MELRDYLRILHKYWISIVALTLLGVIAAAGISLSIPPKYEATTQLYVSARGESSAIGDLAQGSNLARQSVATYAGIVGTESVLGPVVKELGLERTATQLAADVTATAPVNQSLINISVVGQDAERTAKIANAIGASLSAVVEGELEAGDGEEEPSLVSLSTVQPALVPSSPTSPNLKLNLALGALLGLALGVGQAVLRSTLDTRIHSSHDIEQITEAPMLGGITYDPEAKSRPLVVHADPRSSRAESFRTLRTNLQFLAVHEENEKARSFVVTSAGASEGKSTTTANLAIALSETGARVLLIDGDLRKPKVAEYMGIEGGAGLTNVLINQAELVDVMQRWGRGQLYLLPAGKVPPNPSELLGSKSMDELLNSVKEHFDFILIDAPPLLLVTDAAVVSKFTNGALLVAASGQTRKQELHGAVRSLGAAGAKLLGVIVTMLPTKGPDSYSYGAYGAYGGYAEAQEAQLSDTDSLKILQAGVRRGRGAERA</sequence>
<keyword evidence="21" id="KW-1185">Reference proteome</keyword>
<dbReference type="GO" id="GO:0004715">
    <property type="term" value="F:non-membrane spanning protein tyrosine kinase activity"/>
    <property type="evidence" value="ECO:0007669"/>
    <property type="project" value="UniProtKB-EC"/>
</dbReference>
<feature type="domain" description="Polysaccharide chain length determinant N-terminal" evidence="18">
    <location>
        <begin position="2"/>
        <end position="90"/>
    </location>
</feature>
<keyword evidence="8 20" id="KW-0808">Transferase</keyword>
<dbReference type="InterPro" id="IPR005702">
    <property type="entry name" value="Wzc-like_C"/>
</dbReference>
<dbReference type="InterPro" id="IPR027417">
    <property type="entry name" value="P-loop_NTPase"/>
</dbReference>
<dbReference type="EC" id="2.7.10.2" evidence="5"/>
<evidence type="ECO:0000256" key="11">
    <source>
        <dbReference type="ARBA" id="ARBA00022777"/>
    </source>
</evidence>
<dbReference type="FunFam" id="3.40.50.300:FF:000527">
    <property type="entry name" value="Tyrosine-protein kinase etk"/>
    <property type="match status" value="1"/>
</dbReference>
<evidence type="ECO:0000259" key="18">
    <source>
        <dbReference type="Pfam" id="PF02706"/>
    </source>
</evidence>
<dbReference type="CDD" id="cd05387">
    <property type="entry name" value="BY-kinase"/>
    <property type="match status" value="1"/>
</dbReference>
<dbReference type="Gene3D" id="3.40.50.300">
    <property type="entry name" value="P-loop containing nucleotide triphosphate hydrolases"/>
    <property type="match status" value="1"/>
</dbReference>
<protein>
    <recommendedName>
        <fullName evidence="5">non-specific protein-tyrosine kinase</fullName>
        <ecNumber evidence="5">2.7.10.2</ecNumber>
    </recommendedName>
</protein>
<proteinExistence type="inferred from homology"/>
<keyword evidence="7" id="KW-0997">Cell inner membrane</keyword>
<reference evidence="20 21" key="1">
    <citation type="submission" date="2020-08" db="EMBL/GenBank/DDBJ databases">
        <title>Genome sequence of Leucobacter denitrificans KACC 14055T.</title>
        <authorList>
            <person name="Hyun D.-W."/>
            <person name="Bae J.-W."/>
        </authorList>
    </citation>
    <scope>NUCLEOTIDE SEQUENCE [LARGE SCALE GENOMIC DNA]</scope>
    <source>
        <strain evidence="20 21">KACC 14055</strain>
    </source>
</reference>
<dbReference type="GO" id="GO:0005524">
    <property type="term" value="F:ATP binding"/>
    <property type="evidence" value="ECO:0007669"/>
    <property type="project" value="UniProtKB-KW"/>
</dbReference>
<keyword evidence="15" id="KW-0829">Tyrosine-protein kinase</keyword>
<name>A0A7G9S7A8_9MICO</name>
<comment type="subcellular location">
    <subcellularLocation>
        <location evidence="1">Cell inner membrane</location>
        <topology evidence="1">Multi-pass membrane protein</topology>
    </subcellularLocation>
</comment>
<evidence type="ECO:0000256" key="10">
    <source>
        <dbReference type="ARBA" id="ARBA00022741"/>
    </source>
</evidence>
<comment type="similarity">
    <text evidence="4">Belongs to the etk/wzc family.</text>
</comment>
<evidence type="ECO:0000313" key="20">
    <source>
        <dbReference type="EMBL" id="QNN63733.1"/>
    </source>
</evidence>
<keyword evidence="14 17" id="KW-0472">Membrane</keyword>
<dbReference type="Pfam" id="PF02706">
    <property type="entry name" value="Wzz"/>
    <property type="match status" value="1"/>
</dbReference>
<dbReference type="PANTHER" id="PTHR32309:SF13">
    <property type="entry name" value="FERRIC ENTEROBACTIN TRANSPORT PROTEIN FEPE"/>
    <property type="match status" value="1"/>
</dbReference>
<evidence type="ECO:0000256" key="13">
    <source>
        <dbReference type="ARBA" id="ARBA00022989"/>
    </source>
</evidence>
<dbReference type="InterPro" id="IPR025669">
    <property type="entry name" value="AAA_dom"/>
</dbReference>
<evidence type="ECO:0000256" key="2">
    <source>
        <dbReference type="ARBA" id="ARBA00006683"/>
    </source>
</evidence>
<evidence type="ECO:0000256" key="5">
    <source>
        <dbReference type="ARBA" id="ARBA00011903"/>
    </source>
</evidence>
<keyword evidence="13 17" id="KW-1133">Transmembrane helix</keyword>
<dbReference type="Pfam" id="PF13614">
    <property type="entry name" value="AAA_31"/>
    <property type="match status" value="1"/>
</dbReference>
<dbReference type="InterPro" id="IPR003856">
    <property type="entry name" value="LPS_length_determ_N"/>
</dbReference>
<dbReference type="GO" id="GO:0005886">
    <property type="term" value="C:plasma membrane"/>
    <property type="evidence" value="ECO:0007669"/>
    <property type="project" value="UniProtKB-SubCell"/>
</dbReference>
<evidence type="ECO:0000256" key="16">
    <source>
        <dbReference type="ARBA" id="ARBA00051245"/>
    </source>
</evidence>
<evidence type="ECO:0000256" key="1">
    <source>
        <dbReference type="ARBA" id="ARBA00004429"/>
    </source>
</evidence>
<dbReference type="PANTHER" id="PTHR32309">
    <property type="entry name" value="TYROSINE-PROTEIN KINASE"/>
    <property type="match status" value="1"/>
</dbReference>
<evidence type="ECO:0000256" key="12">
    <source>
        <dbReference type="ARBA" id="ARBA00022840"/>
    </source>
</evidence>
<feature type="domain" description="AAA" evidence="19">
    <location>
        <begin position="280"/>
        <end position="392"/>
    </location>
</feature>
<keyword evidence="12" id="KW-0067">ATP-binding</keyword>
<evidence type="ECO:0000256" key="17">
    <source>
        <dbReference type="SAM" id="Phobius"/>
    </source>
</evidence>
<dbReference type="NCBIfam" id="TIGR01007">
    <property type="entry name" value="eps_fam"/>
    <property type="match status" value="1"/>
</dbReference>
<accession>A0A7G9S7A8</accession>